<name>A0A0N1IH75_LEPSE</name>
<comment type="caution">
    <text evidence="2">The sequence shown here is derived from an EMBL/GenBank/DDBJ whole genome shotgun (WGS) entry which is preliminary data.</text>
</comment>
<evidence type="ECO:0000313" key="3">
    <source>
        <dbReference type="Proteomes" id="UP000038009"/>
    </source>
</evidence>
<feature type="region of interest" description="Disordered" evidence="1">
    <location>
        <begin position="1"/>
        <end position="27"/>
    </location>
</feature>
<evidence type="ECO:0000313" key="2">
    <source>
        <dbReference type="EMBL" id="KPI82700.1"/>
    </source>
</evidence>
<dbReference type="Proteomes" id="UP000038009">
    <property type="component" value="Unassembled WGS sequence"/>
</dbReference>
<sequence length="125" mass="13032">MHPERVEDGSGNGHAARASVQNRGKTASLPTACVAVRDDDLHVVDTLARRRSTTVARLEEVLAANGAVVPCAHTVVRHRSAATARARGGDSAGAPLYASVALAARTVLLHAAAPPQYTRRTHAQA</sequence>
<organism evidence="2 3">
    <name type="scientific">Leptomonas seymouri</name>
    <dbReference type="NCBI Taxonomy" id="5684"/>
    <lineage>
        <taxon>Eukaryota</taxon>
        <taxon>Discoba</taxon>
        <taxon>Euglenozoa</taxon>
        <taxon>Kinetoplastea</taxon>
        <taxon>Metakinetoplastina</taxon>
        <taxon>Trypanosomatida</taxon>
        <taxon>Trypanosomatidae</taxon>
        <taxon>Leishmaniinae</taxon>
        <taxon>Leptomonas</taxon>
    </lineage>
</organism>
<proteinExistence type="predicted"/>
<reference evidence="2 3" key="1">
    <citation type="journal article" date="2015" name="PLoS Pathog.">
        <title>Leptomonas seymouri: Adaptations to the Dixenous Life Cycle Analyzed by Genome Sequencing, Transcriptome Profiling and Co-infection with Leishmania donovani.</title>
        <authorList>
            <person name="Kraeva N."/>
            <person name="Butenko A."/>
            <person name="Hlavacova J."/>
            <person name="Kostygov A."/>
            <person name="Myskova J."/>
            <person name="Grybchuk D."/>
            <person name="Lestinova T."/>
            <person name="Votypka J."/>
            <person name="Volf P."/>
            <person name="Opperdoes F."/>
            <person name="Flegontov P."/>
            <person name="Lukes J."/>
            <person name="Yurchenko V."/>
        </authorList>
    </citation>
    <scope>NUCLEOTIDE SEQUENCE [LARGE SCALE GENOMIC DNA]</scope>
    <source>
        <strain evidence="2 3">ATCC 30220</strain>
    </source>
</reference>
<dbReference type="VEuPathDB" id="TriTrypDB:Lsey_0593_0010"/>
<dbReference type="AlphaFoldDB" id="A0A0N1IH75"/>
<gene>
    <name evidence="2" type="ORF">ABL78_8285</name>
</gene>
<keyword evidence="3" id="KW-1185">Reference proteome</keyword>
<accession>A0A0N1IH75</accession>
<evidence type="ECO:0000256" key="1">
    <source>
        <dbReference type="SAM" id="MobiDB-lite"/>
    </source>
</evidence>
<protein>
    <submittedName>
        <fullName evidence="2">Uncharacterized protein</fullName>
    </submittedName>
</protein>
<dbReference type="EMBL" id="LJSK01000593">
    <property type="protein sequence ID" value="KPI82700.1"/>
    <property type="molecule type" value="Genomic_DNA"/>
</dbReference>